<comment type="cofactor">
    <cofactor evidence="18">
        <name>Mg(2+)</name>
        <dbReference type="ChEBI" id="CHEBI:18420"/>
    </cofactor>
    <cofactor evidence="18">
        <name>Mn(2+)</name>
        <dbReference type="ChEBI" id="CHEBI:29035"/>
    </cofactor>
    <text evidence="18">Binds 2 magnesium or manganese ions per subunit.</text>
</comment>
<comment type="caution">
    <text evidence="21">The sequence shown here is derived from an EMBL/GenBank/DDBJ whole genome shotgun (WGS) entry which is preliminary data.</text>
</comment>
<evidence type="ECO:0000256" key="15">
    <source>
        <dbReference type="ARBA" id="ARBA00047614"/>
    </source>
</evidence>
<evidence type="ECO:0000256" key="17">
    <source>
        <dbReference type="PIRSR" id="PIRSR039102-1"/>
    </source>
</evidence>
<evidence type="ECO:0000256" key="3">
    <source>
        <dbReference type="ARBA" id="ARBA00010871"/>
    </source>
</evidence>
<dbReference type="FunFam" id="3.30.470.20:FF:000008">
    <property type="entry name" value="D-alanine--D-alanine ligase"/>
    <property type="match status" value="1"/>
</dbReference>
<keyword evidence="11 16" id="KW-0133">Cell shape</keyword>
<evidence type="ECO:0000256" key="7">
    <source>
        <dbReference type="ARBA" id="ARBA00022723"/>
    </source>
</evidence>
<dbReference type="PIRSF" id="PIRSF039102">
    <property type="entry name" value="Ddl/VanB"/>
    <property type="match status" value="1"/>
</dbReference>
<dbReference type="UniPathway" id="UPA00219"/>
<evidence type="ECO:0000256" key="13">
    <source>
        <dbReference type="ARBA" id="ARBA00023211"/>
    </source>
</evidence>
<feature type="binding site" evidence="18">
    <location>
        <position position="262"/>
    </location>
    <ligand>
        <name>Mg(2+)</name>
        <dbReference type="ChEBI" id="CHEBI:18420"/>
        <label>1</label>
    </ligand>
</feature>
<dbReference type="SMART" id="SM01209">
    <property type="entry name" value="GARS_A"/>
    <property type="match status" value="1"/>
</dbReference>
<keyword evidence="13 18" id="KW-0464">Manganese</keyword>
<keyword evidence="14 16" id="KW-0961">Cell wall biogenesis/degradation</keyword>
<keyword evidence="6 16" id="KW-0436">Ligase</keyword>
<dbReference type="SUPFAM" id="SSF52440">
    <property type="entry name" value="PreATP-grasp domain"/>
    <property type="match status" value="1"/>
</dbReference>
<evidence type="ECO:0000256" key="16">
    <source>
        <dbReference type="HAMAP-Rule" id="MF_00047"/>
    </source>
</evidence>
<dbReference type="Gene3D" id="3.40.50.20">
    <property type="match status" value="1"/>
</dbReference>
<dbReference type="EMBL" id="ABZS01000009">
    <property type="protein sequence ID" value="EEP61312.1"/>
    <property type="molecule type" value="Genomic_DNA"/>
</dbReference>
<comment type="subcellular location">
    <subcellularLocation>
        <location evidence="2 16">Cytoplasm</location>
    </subcellularLocation>
</comment>
<evidence type="ECO:0000256" key="8">
    <source>
        <dbReference type="ARBA" id="ARBA00022741"/>
    </source>
</evidence>
<sequence length="300" mass="34068">MIKIALLYGGYSREREISIKSGKAVEKALNQLGYTYKVFDIIERDKFIKEILEYKPDLAFIVLHGKGGEDGTIQAILEFLGIPYTGSDMKTSVIAMDKVLTKMYLKNFGIPTPDWIFFTEEKEALNYRPDFPVVVKAPTEGSSIGVYIVNNQQEYENAVKEVFDLDDKVLVEKFIKGRELTVSILDDEVFDIVEVVVSEGFYDFNNKYITGKTQYICPAQLDEDVYKNIQDLGHKVYKLLNCKGPARVDIILENDNNPHVLEVNTIPGMTEFSLLPKAALARGITFIQLVEKIIKNSLKR</sequence>
<dbReference type="AlphaFoldDB" id="C4FHX4"/>
<dbReference type="Gene3D" id="3.30.1490.20">
    <property type="entry name" value="ATP-grasp fold, A domain"/>
    <property type="match status" value="1"/>
</dbReference>
<feature type="binding site" evidence="18">
    <location>
        <position position="264"/>
    </location>
    <ligand>
        <name>Mg(2+)</name>
        <dbReference type="ChEBI" id="CHEBI:18420"/>
        <label>2</label>
    </ligand>
</feature>
<keyword evidence="9 19" id="KW-0067">ATP-binding</keyword>
<dbReference type="GO" id="GO:0008360">
    <property type="term" value="P:regulation of cell shape"/>
    <property type="evidence" value="ECO:0007669"/>
    <property type="project" value="UniProtKB-KW"/>
</dbReference>
<dbReference type="Gene3D" id="3.30.470.20">
    <property type="entry name" value="ATP-grasp fold, B domain"/>
    <property type="match status" value="1"/>
</dbReference>
<comment type="catalytic activity">
    <reaction evidence="15 16">
        <text>2 D-alanine + ATP = D-alanyl-D-alanine + ADP + phosphate + H(+)</text>
        <dbReference type="Rhea" id="RHEA:11224"/>
        <dbReference type="ChEBI" id="CHEBI:15378"/>
        <dbReference type="ChEBI" id="CHEBI:30616"/>
        <dbReference type="ChEBI" id="CHEBI:43474"/>
        <dbReference type="ChEBI" id="CHEBI:57416"/>
        <dbReference type="ChEBI" id="CHEBI:57822"/>
        <dbReference type="ChEBI" id="CHEBI:456216"/>
        <dbReference type="EC" id="6.3.2.4"/>
    </reaction>
</comment>
<comment type="function">
    <text evidence="16">Cell wall formation.</text>
</comment>
<evidence type="ECO:0000256" key="14">
    <source>
        <dbReference type="ARBA" id="ARBA00023316"/>
    </source>
</evidence>
<name>C4FHX4_9AQUI</name>
<evidence type="ECO:0000256" key="11">
    <source>
        <dbReference type="ARBA" id="ARBA00022960"/>
    </source>
</evidence>
<dbReference type="InterPro" id="IPR013815">
    <property type="entry name" value="ATP_grasp_subdomain_1"/>
</dbReference>
<dbReference type="InterPro" id="IPR000291">
    <property type="entry name" value="D-Ala_lig_Van_CS"/>
</dbReference>
<feature type="binding site" evidence="18">
    <location>
        <position position="262"/>
    </location>
    <ligand>
        <name>Mg(2+)</name>
        <dbReference type="ChEBI" id="CHEBI:18420"/>
        <label>2</label>
    </ligand>
</feature>
<dbReference type="Pfam" id="PF01820">
    <property type="entry name" value="Dala_Dala_lig_N"/>
    <property type="match status" value="1"/>
</dbReference>
<dbReference type="GO" id="GO:0009252">
    <property type="term" value="P:peptidoglycan biosynthetic process"/>
    <property type="evidence" value="ECO:0007669"/>
    <property type="project" value="UniProtKB-UniRule"/>
</dbReference>
<dbReference type="InterPro" id="IPR011127">
    <property type="entry name" value="Dala_Dala_lig_N"/>
</dbReference>
<evidence type="ECO:0000256" key="9">
    <source>
        <dbReference type="ARBA" id="ARBA00022840"/>
    </source>
</evidence>
<dbReference type="PROSITE" id="PS50975">
    <property type="entry name" value="ATP_GRASP"/>
    <property type="match status" value="1"/>
</dbReference>
<comment type="cofactor">
    <cofactor evidence="1">
        <name>Mn(2+)</name>
        <dbReference type="ChEBI" id="CHEBI:29035"/>
    </cofactor>
</comment>
<dbReference type="InterPro" id="IPR011761">
    <property type="entry name" value="ATP-grasp"/>
</dbReference>
<dbReference type="NCBIfam" id="TIGR01205">
    <property type="entry name" value="D_ala_D_alaTIGR"/>
    <property type="match status" value="1"/>
</dbReference>
<dbReference type="HAMAP" id="MF_00047">
    <property type="entry name" value="Dala_Dala_lig"/>
    <property type="match status" value="1"/>
</dbReference>
<evidence type="ECO:0000256" key="12">
    <source>
        <dbReference type="ARBA" id="ARBA00022984"/>
    </source>
</evidence>
<evidence type="ECO:0000256" key="6">
    <source>
        <dbReference type="ARBA" id="ARBA00022598"/>
    </source>
</evidence>
<dbReference type="GO" id="GO:0005524">
    <property type="term" value="F:ATP binding"/>
    <property type="evidence" value="ECO:0007669"/>
    <property type="project" value="UniProtKB-UniRule"/>
</dbReference>
<feature type="active site" evidence="17">
    <location>
        <position position="273"/>
    </location>
</feature>
<evidence type="ECO:0000256" key="5">
    <source>
        <dbReference type="ARBA" id="ARBA00022490"/>
    </source>
</evidence>
<organism evidence="21 22">
    <name type="scientific">Sulfurihydrogenibium yellowstonense SS-5</name>
    <dbReference type="NCBI Taxonomy" id="432331"/>
    <lineage>
        <taxon>Bacteria</taxon>
        <taxon>Pseudomonadati</taxon>
        <taxon>Aquificota</taxon>
        <taxon>Aquificia</taxon>
        <taxon>Aquificales</taxon>
        <taxon>Hydrogenothermaceae</taxon>
        <taxon>Sulfurihydrogenibium</taxon>
    </lineage>
</organism>
<dbReference type="PROSITE" id="PS00844">
    <property type="entry name" value="DALA_DALA_LIGASE_2"/>
    <property type="match status" value="1"/>
</dbReference>
<feature type="domain" description="ATP-grasp" evidence="20">
    <location>
        <begin position="102"/>
        <end position="295"/>
    </location>
</feature>
<dbReference type="OrthoDB" id="9813261at2"/>
<feature type="active site" evidence="17">
    <location>
        <position position="14"/>
    </location>
</feature>
<protein>
    <recommendedName>
        <fullName evidence="4 16">D-alanine--D-alanine ligase</fullName>
        <ecNumber evidence="4 16">6.3.2.4</ecNumber>
    </recommendedName>
    <alternativeName>
        <fullName evidence="16">D-Ala-D-Ala ligase</fullName>
    </alternativeName>
    <alternativeName>
        <fullName evidence="16">D-alanylalanine synthetase</fullName>
    </alternativeName>
</protein>
<dbReference type="RefSeq" id="WP_007545576.1">
    <property type="nucleotide sequence ID" value="NZ_ABZS01000009.1"/>
</dbReference>
<dbReference type="GO" id="GO:0046872">
    <property type="term" value="F:metal ion binding"/>
    <property type="evidence" value="ECO:0007669"/>
    <property type="project" value="UniProtKB-KW"/>
</dbReference>
<dbReference type="GO" id="GO:0071555">
    <property type="term" value="P:cell wall organization"/>
    <property type="evidence" value="ECO:0007669"/>
    <property type="project" value="UniProtKB-KW"/>
</dbReference>
<comment type="pathway">
    <text evidence="16">Cell wall biogenesis; peptidoglycan biosynthesis.</text>
</comment>
<dbReference type="GO" id="GO:0008716">
    <property type="term" value="F:D-alanine-D-alanine ligase activity"/>
    <property type="evidence" value="ECO:0007669"/>
    <property type="project" value="UniProtKB-UniRule"/>
</dbReference>
<keyword evidence="5 16" id="KW-0963">Cytoplasm</keyword>
<evidence type="ECO:0000256" key="4">
    <source>
        <dbReference type="ARBA" id="ARBA00012216"/>
    </source>
</evidence>
<keyword evidence="10 18" id="KW-0460">Magnesium</keyword>
<feature type="binding site" evidence="18">
    <location>
        <position position="249"/>
    </location>
    <ligand>
        <name>Mg(2+)</name>
        <dbReference type="ChEBI" id="CHEBI:18420"/>
        <label>1</label>
    </ligand>
</feature>
<dbReference type="EC" id="6.3.2.4" evidence="4 16"/>
<evidence type="ECO:0000256" key="1">
    <source>
        <dbReference type="ARBA" id="ARBA00001936"/>
    </source>
</evidence>
<dbReference type="SUPFAM" id="SSF56059">
    <property type="entry name" value="Glutathione synthetase ATP-binding domain-like"/>
    <property type="match status" value="1"/>
</dbReference>
<evidence type="ECO:0000256" key="18">
    <source>
        <dbReference type="PIRSR" id="PIRSR039102-3"/>
    </source>
</evidence>
<dbReference type="InterPro" id="IPR005905">
    <property type="entry name" value="D_ala_D_ala"/>
</dbReference>
<evidence type="ECO:0000259" key="20">
    <source>
        <dbReference type="PROSITE" id="PS50975"/>
    </source>
</evidence>
<keyword evidence="22" id="KW-1185">Reference proteome</keyword>
<dbReference type="PANTHER" id="PTHR23132">
    <property type="entry name" value="D-ALANINE--D-ALANINE LIGASE"/>
    <property type="match status" value="1"/>
</dbReference>
<keyword evidence="8 19" id="KW-0547">Nucleotide-binding</keyword>
<proteinExistence type="inferred from homology"/>
<dbReference type="NCBIfam" id="NF002378">
    <property type="entry name" value="PRK01372.1"/>
    <property type="match status" value="1"/>
</dbReference>
<evidence type="ECO:0000256" key="19">
    <source>
        <dbReference type="PROSITE-ProRule" id="PRU00409"/>
    </source>
</evidence>
<evidence type="ECO:0000256" key="10">
    <source>
        <dbReference type="ARBA" id="ARBA00022842"/>
    </source>
</evidence>
<feature type="active site" evidence="17">
    <location>
        <position position="142"/>
    </location>
</feature>
<gene>
    <name evidence="16" type="primary">ddl</name>
    <name evidence="21" type="ORF">SULYE_0153</name>
</gene>
<dbReference type="InterPro" id="IPR011095">
    <property type="entry name" value="Dala_Dala_lig_C"/>
</dbReference>
<dbReference type="InterPro" id="IPR016185">
    <property type="entry name" value="PreATP-grasp_dom_sf"/>
</dbReference>
<dbReference type="Pfam" id="PF07478">
    <property type="entry name" value="Dala_Dala_lig_C"/>
    <property type="match status" value="1"/>
</dbReference>
<dbReference type="PROSITE" id="PS00843">
    <property type="entry name" value="DALA_DALA_LIGASE_1"/>
    <property type="match status" value="1"/>
</dbReference>
<keyword evidence="7 18" id="KW-0479">Metal-binding</keyword>
<accession>C4FHX4</accession>
<reference evidence="21 22" key="1">
    <citation type="submission" date="2009-04" db="EMBL/GenBank/DDBJ databases">
        <authorList>
            <person name="Reysenbach A.-L."/>
            <person name="Heidelberg J.F."/>
            <person name="Nelson W.C."/>
        </authorList>
    </citation>
    <scope>NUCLEOTIDE SEQUENCE [LARGE SCALE GENOMIC DNA]</scope>
    <source>
        <strain evidence="21 22">SS-5</strain>
    </source>
</reference>
<evidence type="ECO:0000313" key="22">
    <source>
        <dbReference type="Proteomes" id="UP000005540"/>
    </source>
</evidence>
<evidence type="ECO:0000256" key="2">
    <source>
        <dbReference type="ARBA" id="ARBA00004496"/>
    </source>
</evidence>
<comment type="similarity">
    <text evidence="3 16">Belongs to the D-alanine--D-alanine ligase family.</text>
</comment>
<evidence type="ECO:0000313" key="21">
    <source>
        <dbReference type="EMBL" id="EEP61312.1"/>
    </source>
</evidence>
<dbReference type="PANTHER" id="PTHR23132:SF23">
    <property type="entry name" value="D-ALANINE--D-ALANINE LIGASE B"/>
    <property type="match status" value="1"/>
</dbReference>
<dbReference type="GO" id="GO:0005737">
    <property type="term" value="C:cytoplasm"/>
    <property type="evidence" value="ECO:0007669"/>
    <property type="project" value="UniProtKB-SubCell"/>
</dbReference>
<dbReference type="Proteomes" id="UP000005540">
    <property type="component" value="Unassembled WGS sequence"/>
</dbReference>
<keyword evidence="12 16" id="KW-0573">Peptidoglycan synthesis</keyword>